<dbReference type="InterPro" id="IPR003673">
    <property type="entry name" value="CoA-Trfase_fam_III"/>
</dbReference>
<name>A0ABW8YQF4_9SPHN</name>
<dbReference type="PANTHER" id="PTHR48228:SF5">
    <property type="entry name" value="ALPHA-METHYLACYL-COA RACEMASE"/>
    <property type="match status" value="1"/>
</dbReference>
<dbReference type="Proteomes" id="UP001629244">
    <property type="component" value="Unassembled WGS sequence"/>
</dbReference>
<dbReference type="Gene3D" id="3.40.50.10540">
    <property type="entry name" value="Crotonobetainyl-coa:carnitine coa-transferase, domain 1"/>
    <property type="match status" value="1"/>
</dbReference>
<organism evidence="1 2">
    <name type="scientific">Sphingomonas plantiphila</name>
    <dbReference type="NCBI Taxonomy" id="3163295"/>
    <lineage>
        <taxon>Bacteria</taxon>
        <taxon>Pseudomonadati</taxon>
        <taxon>Pseudomonadota</taxon>
        <taxon>Alphaproteobacteria</taxon>
        <taxon>Sphingomonadales</taxon>
        <taxon>Sphingomonadaceae</taxon>
        <taxon>Sphingomonas</taxon>
    </lineage>
</organism>
<reference evidence="1 2" key="1">
    <citation type="submission" date="2024-06" db="EMBL/GenBank/DDBJ databases">
        <authorList>
            <person name="Kaempfer P."/>
            <person name="Viver T."/>
        </authorList>
    </citation>
    <scope>NUCLEOTIDE SEQUENCE [LARGE SCALE GENOMIC DNA]</scope>
    <source>
        <strain evidence="1 2">ST-64</strain>
    </source>
</reference>
<comment type="caution">
    <text evidence="1">The sequence shown here is derived from an EMBL/GenBank/DDBJ whole genome shotgun (WGS) entry which is preliminary data.</text>
</comment>
<dbReference type="Pfam" id="PF02515">
    <property type="entry name" value="CoA_transf_3"/>
    <property type="match status" value="1"/>
</dbReference>
<proteinExistence type="predicted"/>
<protein>
    <submittedName>
        <fullName evidence="1">CoA transferase</fullName>
        <ecNumber evidence="1">2.8.3.-</ecNumber>
    </submittedName>
</protein>
<keyword evidence="1" id="KW-0808">Transferase</keyword>
<evidence type="ECO:0000313" key="1">
    <source>
        <dbReference type="EMBL" id="MFL9841862.1"/>
    </source>
</evidence>
<dbReference type="PANTHER" id="PTHR48228">
    <property type="entry name" value="SUCCINYL-COA--D-CITRAMALATE COA-TRANSFERASE"/>
    <property type="match status" value="1"/>
</dbReference>
<dbReference type="EC" id="2.8.3.-" evidence="1"/>
<dbReference type="InterPro" id="IPR023606">
    <property type="entry name" value="CoA-Trfase_III_dom_1_sf"/>
</dbReference>
<gene>
    <name evidence="1" type="ORF">ABS767_12880</name>
</gene>
<dbReference type="EMBL" id="JBELQC010000002">
    <property type="protein sequence ID" value="MFL9841862.1"/>
    <property type="molecule type" value="Genomic_DNA"/>
</dbReference>
<dbReference type="InterPro" id="IPR044855">
    <property type="entry name" value="CoA-Trfase_III_dom3_sf"/>
</dbReference>
<dbReference type="GO" id="GO:0016740">
    <property type="term" value="F:transferase activity"/>
    <property type="evidence" value="ECO:0007669"/>
    <property type="project" value="UniProtKB-KW"/>
</dbReference>
<accession>A0ABW8YQF4</accession>
<dbReference type="Gene3D" id="3.30.1540.10">
    <property type="entry name" value="formyl-coa transferase, domain 3"/>
    <property type="match status" value="1"/>
</dbReference>
<dbReference type="RefSeq" id="WP_408078968.1">
    <property type="nucleotide sequence ID" value="NZ_JBELQC010000002.1"/>
</dbReference>
<sequence>MSGPLAGVRVLEIGHYIAGPHAAQMMGDQGAEVIKVEPLSGDPSRKSLQVGQVDDSMLFACHNRGKRSVAVDLRSPDAPLVLDPLLGWADVVITNYTRGVPEKLGFGFEHLSALNPRAVMVHVTGYDMRGPWADYAAFDGSIIAMSGIAEMTGSEDGPPLLSQILFADHSVGAHAAFAAAVALAERERTGRGRLIEMNMLDVMTTYLGHQISMIGLWNLDPTRSATRAGTRFVHLFPTREGSLFVAAITIGMWRGFAQFVGHPEWAPPGMIDVPDFLNDDALKTAAIAAGQQRFDHMTAHEAMDALQRLGVTCGVMRSARQLFDEEQAKGSGAIHRVHYPDGTEVPVPGPAIEAGHAPASHVRSLGSDSADVLGELGVDAELVAELVRRRVIAVPEIDPARTGWVEPVPAHLRHRIAI</sequence>
<dbReference type="InterPro" id="IPR050509">
    <property type="entry name" value="CoA-transferase_III"/>
</dbReference>
<evidence type="ECO:0000313" key="2">
    <source>
        <dbReference type="Proteomes" id="UP001629244"/>
    </source>
</evidence>
<dbReference type="SUPFAM" id="SSF89796">
    <property type="entry name" value="CoA-transferase family III (CaiB/BaiF)"/>
    <property type="match status" value="1"/>
</dbReference>
<keyword evidence="2" id="KW-1185">Reference proteome</keyword>